<dbReference type="AlphaFoldDB" id="A0ABD0K8T2"/>
<proteinExistence type="predicted"/>
<evidence type="ECO:0000313" key="2">
    <source>
        <dbReference type="EMBL" id="KAK7483468.1"/>
    </source>
</evidence>
<organism evidence="2 3">
    <name type="scientific">Batillaria attramentaria</name>
    <dbReference type="NCBI Taxonomy" id="370345"/>
    <lineage>
        <taxon>Eukaryota</taxon>
        <taxon>Metazoa</taxon>
        <taxon>Spiralia</taxon>
        <taxon>Lophotrochozoa</taxon>
        <taxon>Mollusca</taxon>
        <taxon>Gastropoda</taxon>
        <taxon>Caenogastropoda</taxon>
        <taxon>Sorbeoconcha</taxon>
        <taxon>Cerithioidea</taxon>
        <taxon>Batillariidae</taxon>
        <taxon>Batillaria</taxon>
    </lineage>
</organism>
<reference evidence="2 3" key="1">
    <citation type="journal article" date="2023" name="Sci. Data">
        <title>Genome assembly of the Korean intertidal mud-creeper Batillaria attramentaria.</title>
        <authorList>
            <person name="Patra A.K."/>
            <person name="Ho P.T."/>
            <person name="Jun S."/>
            <person name="Lee S.J."/>
            <person name="Kim Y."/>
            <person name="Won Y.J."/>
        </authorList>
    </citation>
    <scope>NUCLEOTIDE SEQUENCE [LARGE SCALE GENOMIC DNA]</scope>
    <source>
        <strain evidence="2">Wonlab-2016</strain>
    </source>
</reference>
<gene>
    <name evidence="2" type="ORF">BaRGS_00025267</name>
</gene>
<protein>
    <submittedName>
        <fullName evidence="2">Uncharacterized protein</fullName>
    </submittedName>
</protein>
<feature type="region of interest" description="Disordered" evidence="1">
    <location>
        <begin position="1"/>
        <end position="78"/>
    </location>
</feature>
<evidence type="ECO:0000256" key="1">
    <source>
        <dbReference type="SAM" id="MobiDB-lite"/>
    </source>
</evidence>
<dbReference type="Proteomes" id="UP001519460">
    <property type="component" value="Unassembled WGS sequence"/>
</dbReference>
<comment type="caution">
    <text evidence="2">The sequence shown here is derived from an EMBL/GenBank/DDBJ whole genome shotgun (WGS) entry which is preliminary data.</text>
</comment>
<feature type="compositionally biased region" description="Basic residues" evidence="1">
    <location>
        <begin position="1"/>
        <end position="19"/>
    </location>
</feature>
<accession>A0ABD0K8T2</accession>
<name>A0ABD0K8T2_9CAEN</name>
<evidence type="ECO:0000313" key="3">
    <source>
        <dbReference type="Proteomes" id="UP001519460"/>
    </source>
</evidence>
<dbReference type="EMBL" id="JACVVK020000226">
    <property type="protein sequence ID" value="KAK7483468.1"/>
    <property type="molecule type" value="Genomic_DNA"/>
</dbReference>
<sequence>MARRYNRKRKQARHKPRQKRFQEGKSKLSRTSKIANAEKIQTSKRIQRTRNLHQQHIRRTEPPGLTPKKTPKHQPRRKDWEALKELRENPDIIIKKADKCSTIVILNRVDDISEAKRQLQKHTLPENTSAKHAHNTH</sequence>
<feature type="compositionally biased region" description="Basic residues" evidence="1">
    <location>
        <begin position="45"/>
        <end position="57"/>
    </location>
</feature>
<feature type="region of interest" description="Disordered" evidence="1">
    <location>
        <begin position="117"/>
        <end position="137"/>
    </location>
</feature>
<feature type="compositionally biased region" description="Polar residues" evidence="1">
    <location>
        <begin position="29"/>
        <end position="44"/>
    </location>
</feature>
<keyword evidence="3" id="KW-1185">Reference proteome</keyword>